<dbReference type="STRING" id="582667.SAMN05192568_1015114"/>
<gene>
    <name evidence="2" type="ORF">SAMN05192568_1015114</name>
</gene>
<dbReference type="AlphaFoldDB" id="A0A1I4M5J3"/>
<dbReference type="Proteomes" id="UP000199048">
    <property type="component" value="Unassembled WGS sequence"/>
</dbReference>
<dbReference type="InterPro" id="IPR007361">
    <property type="entry name" value="DUF427"/>
</dbReference>
<dbReference type="PANTHER" id="PTHR34310:SF9">
    <property type="entry name" value="BLR5716 PROTEIN"/>
    <property type="match status" value="1"/>
</dbReference>
<organism evidence="2 3">
    <name type="scientific">Methylobacterium pseudosasicola</name>
    <dbReference type="NCBI Taxonomy" id="582667"/>
    <lineage>
        <taxon>Bacteria</taxon>
        <taxon>Pseudomonadati</taxon>
        <taxon>Pseudomonadota</taxon>
        <taxon>Alphaproteobacteria</taxon>
        <taxon>Hyphomicrobiales</taxon>
        <taxon>Methylobacteriaceae</taxon>
        <taxon>Methylobacterium</taxon>
    </lineage>
</organism>
<evidence type="ECO:0000313" key="2">
    <source>
        <dbReference type="EMBL" id="SFL98449.1"/>
    </source>
</evidence>
<evidence type="ECO:0000259" key="1">
    <source>
        <dbReference type="Pfam" id="PF04248"/>
    </source>
</evidence>
<evidence type="ECO:0000313" key="3">
    <source>
        <dbReference type="Proteomes" id="UP000199048"/>
    </source>
</evidence>
<protein>
    <submittedName>
        <fullName evidence="2">Uncharacterized conserved protein, DUF427 family</fullName>
    </submittedName>
</protein>
<name>A0A1I4M5J3_9HYPH</name>
<proteinExistence type="predicted"/>
<sequence>MKQPGPDHPITLTPEPRRIRVLVAGVAVADTRNALRLEEARYPAVFYIPRADISAEHFVPSAKTSHCPYKGDARYFDLLVDGTRRADAVWSYEAPFPAVAAIQGHVAFYPDRVDAIEVSDAS</sequence>
<feature type="domain" description="DUF427" evidence="1">
    <location>
        <begin position="19"/>
        <end position="111"/>
    </location>
</feature>
<reference evidence="3" key="1">
    <citation type="submission" date="2016-10" db="EMBL/GenBank/DDBJ databases">
        <authorList>
            <person name="Varghese N."/>
            <person name="Submissions S."/>
        </authorList>
    </citation>
    <scope>NUCLEOTIDE SEQUENCE [LARGE SCALE GENOMIC DNA]</scope>
    <source>
        <strain evidence="3">BL36</strain>
    </source>
</reference>
<dbReference type="OrthoDB" id="9815163at2"/>
<dbReference type="Pfam" id="PF04248">
    <property type="entry name" value="NTP_transf_9"/>
    <property type="match status" value="1"/>
</dbReference>
<dbReference type="Gene3D" id="2.170.150.40">
    <property type="entry name" value="Domain of unknown function (DUF427)"/>
    <property type="match status" value="1"/>
</dbReference>
<accession>A0A1I4M5J3</accession>
<keyword evidence="3" id="KW-1185">Reference proteome</keyword>
<dbReference type="RefSeq" id="WP_092042252.1">
    <property type="nucleotide sequence ID" value="NZ_FOTK01000015.1"/>
</dbReference>
<dbReference type="InterPro" id="IPR038694">
    <property type="entry name" value="DUF427_sf"/>
</dbReference>
<dbReference type="EMBL" id="FOTK01000015">
    <property type="protein sequence ID" value="SFL98449.1"/>
    <property type="molecule type" value="Genomic_DNA"/>
</dbReference>
<dbReference type="PANTHER" id="PTHR34310">
    <property type="entry name" value="DUF427 DOMAIN PROTEIN (AFU_ORTHOLOGUE AFUA_3G02220)"/>
    <property type="match status" value="1"/>
</dbReference>